<comment type="caution">
    <text evidence="6">The sequence shown here is derived from an EMBL/GenBank/DDBJ whole genome shotgun (WGS) entry which is preliminary data.</text>
</comment>
<dbReference type="AlphaFoldDB" id="A0A8T0QW15"/>
<proteinExistence type="predicted"/>
<evidence type="ECO:0000256" key="1">
    <source>
        <dbReference type="ARBA" id="ARBA00001936"/>
    </source>
</evidence>
<dbReference type="EMBL" id="CM029048">
    <property type="protein sequence ID" value="KAG2577346.1"/>
    <property type="molecule type" value="Genomic_DNA"/>
</dbReference>
<dbReference type="PANTHER" id="PTHR31225:SF216">
    <property type="entry name" value="TERPENE SYNTHASE"/>
    <property type="match status" value="1"/>
</dbReference>
<gene>
    <name evidence="6" type="ORF">PVAP13_6NG094906</name>
</gene>
<keyword evidence="7" id="KW-1185">Reference proteome</keyword>
<dbReference type="SUPFAM" id="SSF48576">
    <property type="entry name" value="Terpenoid synthases"/>
    <property type="match status" value="1"/>
</dbReference>
<protein>
    <recommendedName>
        <fullName evidence="8">Terpene synthase</fullName>
    </recommendedName>
</protein>
<dbReference type="InterPro" id="IPR044814">
    <property type="entry name" value="Terpene_cyclase_plant_C1"/>
</dbReference>
<dbReference type="InterPro" id="IPR050148">
    <property type="entry name" value="Terpene_synthase-like"/>
</dbReference>
<accession>A0A8T0QW15</accession>
<sequence>MEHVNPAKRPTVMVEDSKWTGYFTELQPLPCSHQSEVRITDRRDELVQKVRCIIQDLGDKENQGMKTVDALERLGVGYHFEQEIATFMDVLSRKPAVGDDLCAVALQFRLLRQHHYDATCDVFKTFLDDNGDFKDALRSNVDALLSLYEAAHVSKCNEDVLNRGPNGGHLPRPIQNKVLHALAAPTYRRIKRLQAKLYISIYDGDNEKDHDILELAKLDFHILQQMHRDEVRSICLWYKDLNPKSTIGQYIRERPVECYYWALGAFYEPHYANARMMFAKLLILLTFFDDIFDSYGTLDEARQFNQAVQSWDEEAARKIGNCYAYVLSYFSDTFEAFVADNGASPIGIDCVKEEMKEISRCMLQELVWRDERQVPTVHEYLTEAAVISVQYVPGAVTALVGMNAKDEVFSWARSYPKIIEIAATMCRLMDDVAGHENEKEDRSKCFTAVDCYVNEHGATVQQAKKALHGLLEEHWRRINQEFLSNVTVPVPLLTVLIDIVRTMDSMYIDVDAYSKCSKLADPIHKLLNENACTSLLPIYTECTLRIPIMNKYHLFSNILWR</sequence>
<feature type="domain" description="Terpene synthase N-terminal" evidence="4">
    <location>
        <begin position="19"/>
        <end position="162"/>
    </location>
</feature>
<dbReference type="PANTHER" id="PTHR31225">
    <property type="entry name" value="OS04G0344100 PROTEIN-RELATED"/>
    <property type="match status" value="1"/>
</dbReference>
<dbReference type="SUPFAM" id="SSF48239">
    <property type="entry name" value="Terpenoid cyclases/Protein prenyltransferases"/>
    <property type="match status" value="1"/>
</dbReference>
<dbReference type="SFLD" id="SFLDG01019">
    <property type="entry name" value="Terpene_Cyclase_Like_1_C_Termi"/>
    <property type="match status" value="1"/>
</dbReference>
<evidence type="ECO:0000313" key="6">
    <source>
        <dbReference type="EMBL" id="KAG2577346.1"/>
    </source>
</evidence>
<dbReference type="InterPro" id="IPR036965">
    <property type="entry name" value="Terpene_synth_N_sf"/>
</dbReference>
<dbReference type="SFLD" id="SFLDS00005">
    <property type="entry name" value="Isoprenoid_Synthase_Type_I"/>
    <property type="match status" value="1"/>
</dbReference>
<feature type="domain" description="Terpene synthase metal-binding" evidence="5">
    <location>
        <begin position="239"/>
        <end position="476"/>
    </location>
</feature>
<dbReference type="Gene3D" id="1.10.600.10">
    <property type="entry name" value="Farnesyl Diphosphate Synthase"/>
    <property type="match status" value="1"/>
</dbReference>
<dbReference type="InterPro" id="IPR001906">
    <property type="entry name" value="Terpene_synth_N"/>
</dbReference>
<comment type="cofactor">
    <cofactor evidence="1">
        <name>Mn(2+)</name>
        <dbReference type="ChEBI" id="CHEBI:29035"/>
    </cofactor>
</comment>
<evidence type="ECO:0000256" key="3">
    <source>
        <dbReference type="ARBA" id="ARBA00022723"/>
    </source>
</evidence>
<evidence type="ECO:0000259" key="5">
    <source>
        <dbReference type="Pfam" id="PF03936"/>
    </source>
</evidence>
<dbReference type="Pfam" id="PF01397">
    <property type="entry name" value="Terpene_synth"/>
    <property type="match status" value="1"/>
</dbReference>
<dbReference type="Pfam" id="PF03936">
    <property type="entry name" value="Terpene_synth_C"/>
    <property type="match status" value="1"/>
</dbReference>
<dbReference type="Gene3D" id="1.50.10.130">
    <property type="entry name" value="Terpene synthase, N-terminal domain"/>
    <property type="match status" value="1"/>
</dbReference>
<comment type="cofactor">
    <cofactor evidence="2">
        <name>Mg(2+)</name>
        <dbReference type="ChEBI" id="CHEBI:18420"/>
    </cofactor>
</comment>
<dbReference type="GO" id="GO:0016102">
    <property type="term" value="P:diterpenoid biosynthetic process"/>
    <property type="evidence" value="ECO:0007669"/>
    <property type="project" value="InterPro"/>
</dbReference>
<keyword evidence="3" id="KW-0479">Metal-binding</keyword>
<dbReference type="InterPro" id="IPR005630">
    <property type="entry name" value="Terpene_synthase_metal-bd"/>
</dbReference>
<dbReference type="GO" id="GO:0000287">
    <property type="term" value="F:magnesium ion binding"/>
    <property type="evidence" value="ECO:0007669"/>
    <property type="project" value="InterPro"/>
</dbReference>
<organism evidence="6 7">
    <name type="scientific">Panicum virgatum</name>
    <name type="common">Blackwell switchgrass</name>
    <dbReference type="NCBI Taxonomy" id="38727"/>
    <lineage>
        <taxon>Eukaryota</taxon>
        <taxon>Viridiplantae</taxon>
        <taxon>Streptophyta</taxon>
        <taxon>Embryophyta</taxon>
        <taxon>Tracheophyta</taxon>
        <taxon>Spermatophyta</taxon>
        <taxon>Magnoliopsida</taxon>
        <taxon>Liliopsida</taxon>
        <taxon>Poales</taxon>
        <taxon>Poaceae</taxon>
        <taxon>PACMAD clade</taxon>
        <taxon>Panicoideae</taxon>
        <taxon>Panicodae</taxon>
        <taxon>Paniceae</taxon>
        <taxon>Panicinae</taxon>
        <taxon>Panicum</taxon>
        <taxon>Panicum sect. Hiantes</taxon>
    </lineage>
</organism>
<dbReference type="Proteomes" id="UP000823388">
    <property type="component" value="Chromosome 6N"/>
</dbReference>
<reference evidence="6 7" key="1">
    <citation type="submission" date="2020-05" db="EMBL/GenBank/DDBJ databases">
        <title>WGS assembly of Panicum virgatum.</title>
        <authorList>
            <person name="Lovell J.T."/>
            <person name="Jenkins J."/>
            <person name="Shu S."/>
            <person name="Juenger T.E."/>
            <person name="Schmutz J."/>
        </authorList>
    </citation>
    <scope>NUCLEOTIDE SEQUENCE [LARGE SCALE GENOMIC DNA]</scope>
    <source>
        <strain evidence="7">cv. AP13</strain>
    </source>
</reference>
<evidence type="ECO:0008006" key="8">
    <source>
        <dbReference type="Google" id="ProtNLM"/>
    </source>
</evidence>
<dbReference type="InterPro" id="IPR008949">
    <property type="entry name" value="Isoprenoid_synthase_dom_sf"/>
</dbReference>
<name>A0A8T0QW15_PANVG</name>
<evidence type="ECO:0000259" key="4">
    <source>
        <dbReference type="Pfam" id="PF01397"/>
    </source>
</evidence>
<dbReference type="GO" id="GO:0010333">
    <property type="term" value="F:terpene synthase activity"/>
    <property type="evidence" value="ECO:0007669"/>
    <property type="project" value="InterPro"/>
</dbReference>
<evidence type="ECO:0000256" key="2">
    <source>
        <dbReference type="ARBA" id="ARBA00001946"/>
    </source>
</evidence>
<dbReference type="CDD" id="cd00684">
    <property type="entry name" value="Terpene_cyclase_plant_C1"/>
    <property type="match status" value="1"/>
</dbReference>
<dbReference type="InterPro" id="IPR034741">
    <property type="entry name" value="Terpene_cyclase-like_1_C"/>
</dbReference>
<dbReference type="InterPro" id="IPR008930">
    <property type="entry name" value="Terpenoid_cyclase/PrenylTrfase"/>
</dbReference>
<evidence type="ECO:0000313" key="7">
    <source>
        <dbReference type="Proteomes" id="UP000823388"/>
    </source>
</evidence>